<dbReference type="InterPro" id="IPR036591">
    <property type="entry name" value="YggU-like_sf"/>
</dbReference>
<gene>
    <name evidence="3" type="ORF">CO174_02060</name>
</gene>
<dbReference type="EMBL" id="PFWU01000027">
    <property type="protein sequence ID" value="PJA45646.1"/>
    <property type="molecule type" value="Genomic_DNA"/>
</dbReference>
<dbReference type="SUPFAM" id="SSF69786">
    <property type="entry name" value="YggU-like"/>
    <property type="match status" value="1"/>
</dbReference>
<dbReference type="GO" id="GO:0005737">
    <property type="term" value="C:cytoplasm"/>
    <property type="evidence" value="ECO:0007669"/>
    <property type="project" value="TreeGrafter"/>
</dbReference>
<sequence length="94" mass="10525">MKSSRSLKNKSLPAEHMILTLYVKPGSRQEKIEWLDKDTAKVWVRAVAEKGKANEAVIELISKELSIPKTSIELIRGGTAKIKQLKITNKNSPI</sequence>
<dbReference type="Pfam" id="PF02594">
    <property type="entry name" value="DUF167"/>
    <property type="match status" value="1"/>
</dbReference>
<reference evidence="4" key="1">
    <citation type="submission" date="2017-09" db="EMBL/GenBank/DDBJ databases">
        <title>Depth-based differentiation of microbial function through sediment-hosted aquifers and enrichment of novel symbionts in the deep terrestrial subsurface.</title>
        <authorList>
            <person name="Probst A.J."/>
            <person name="Ladd B."/>
            <person name="Jarett J.K."/>
            <person name="Geller-Mcgrath D.E."/>
            <person name="Sieber C.M.K."/>
            <person name="Emerson J.B."/>
            <person name="Anantharaman K."/>
            <person name="Thomas B.C."/>
            <person name="Malmstrom R."/>
            <person name="Stieglmeier M."/>
            <person name="Klingl A."/>
            <person name="Woyke T."/>
            <person name="Ryan C.M."/>
            <person name="Banfield J.F."/>
        </authorList>
    </citation>
    <scope>NUCLEOTIDE SEQUENCE [LARGE SCALE GENOMIC DNA]</scope>
</reference>
<evidence type="ECO:0000256" key="1">
    <source>
        <dbReference type="ARBA" id="ARBA00010364"/>
    </source>
</evidence>
<organism evidence="3 4">
    <name type="scientific">Candidatus Uhrbacteria bacterium CG_4_9_14_3_um_filter_50_9</name>
    <dbReference type="NCBI Taxonomy" id="1975035"/>
    <lineage>
        <taxon>Bacteria</taxon>
        <taxon>Candidatus Uhriibacteriota</taxon>
    </lineage>
</organism>
<dbReference type="Proteomes" id="UP000229385">
    <property type="component" value="Unassembled WGS sequence"/>
</dbReference>
<comment type="similarity">
    <text evidence="1 2">Belongs to the UPF0235 family.</text>
</comment>
<proteinExistence type="inferred from homology"/>
<evidence type="ECO:0000313" key="4">
    <source>
        <dbReference type="Proteomes" id="UP000229385"/>
    </source>
</evidence>
<evidence type="ECO:0000256" key="2">
    <source>
        <dbReference type="HAMAP-Rule" id="MF_00634"/>
    </source>
</evidence>
<protein>
    <recommendedName>
        <fullName evidence="2">UPF0235 protein CO174_02060</fullName>
    </recommendedName>
</protein>
<dbReference type="AlphaFoldDB" id="A0A2M7XD45"/>
<dbReference type="InterPro" id="IPR003746">
    <property type="entry name" value="DUF167"/>
</dbReference>
<evidence type="ECO:0000313" key="3">
    <source>
        <dbReference type="EMBL" id="PJA45646.1"/>
    </source>
</evidence>
<dbReference type="PANTHER" id="PTHR13420:SF7">
    <property type="entry name" value="UPF0235 PROTEIN C15ORF40"/>
    <property type="match status" value="1"/>
</dbReference>
<dbReference type="HAMAP" id="MF_00634">
    <property type="entry name" value="UPF0235"/>
    <property type="match status" value="1"/>
</dbReference>
<dbReference type="Gene3D" id="3.30.1200.10">
    <property type="entry name" value="YggU-like"/>
    <property type="match status" value="1"/>
</dbReference>
<accession>A0A2M7XD45</accession>
<dbReference type="NCBIfam" id="TIGR00251">
    <property type="entry name" value="DUF167 family protein"/>
    <property type="match status" value="1"/>
</dbReference>
<dbReference type="PANTHER" id="PTHR13420">
    <property type="entry name" value="UPF0235 PROTEIN C15ORF40"/>
    <property type="match status" value="1"/>
</dbReference>
<comment type="caution">
    <text evidence="3">The sequence shown here is derived from an EMBL/GenBank/DDBJ whole genome shotgun (WGS) entry which is preliminary data.</text>
</comment>
<dbReference type="SMART" id="SM01152">
    <property type="entry name" value="DUF167"/>
    <property type="match status" value="1"/>
</dbReference>
<name>A0A2M7XD45_9BACT</name>